<dbReference type="Proteomes" id="UP000255036">
    <property type="component" value="Unassembled WGS sequence"/>
</dbReference>
<dbReference type="GO" id="GO:0006152">
    <property type="term" value="P:purine nucleoside catabolic process"/>
    <property type="evidence" value="ECO:0007669"/>
    <property type="project" value="TreeGrafter"/>
</dbReference>
<sequence length="311" mass="34435">MEKKKIILDCDPGHDDAIAIMLAAKSKTIDLLGISIVAGNQTIDKTLKNALNVCQYLGLDVPVYPGCGQPMIRDKQVIAGDIHGESGLDGPVFEPLTKKAERKHGVDFLIETLLESDGDITVVTTGPMTNLGMAIRLCPDIVPKIKEIVLMGGCYQLGNVTPAAEFNIIADADAAHVAFTCGRKITMVGLDVTRKVLCYPEIMERMGKNENIASKLFIDLMTFFNKSQKEVYGWEGGPLHDPVTIAYLIDPTVLTVKEMFTQIDIRSEQSYGRTNCDFFHYTNNEPNSFVAIDIDTTKFWDIIEHGIREYN</sequence>
<dbReference type="PANTHER" id="PTHR12304">
    <property type="entry name" value="INOSINE-URIDINE PREFERRING NUCLEOSIDE HYDROLASE"/>
    <property type="match status" value="1"/>
</dbReference>
<name>A0A371ASN6_9FIRM</name>
<feature type="domain" description="Inosine/uridine-preferring nucleoside hydrolase" evidence="3">
    <location>
        <begin position="6"/>
        <end position="301"/>
    </location>
</feature>
<evidence type="ECO:0000259" key="3">
    <source>
        <dbReference type="Pfam" id="PF01156"/>
    </source>
</evidence>
<dbReference type="PANTHER" id="PTHR12304:SF4">
    <property type="entry name" value="URIDINE NUCLEOSIDASE"/>
    <property type="match status" value="1"/>
</dbReference>
<dbReference type="PROSITE" id="PS01247">
    <property type="entry name" value="IUNH"/>
    <property type="match status" value="1"/>
</dbReference>
<dbReference type="GO" id="GO:0008477">
    <property type="term" value="F:purine nucleosidase activity"/>
    <property type="evidence" value="ECO:0007669"/>
    <property type="project" value="TreeGrafter"/>
</dbReference>
<dbReference type="InterPro" id="IPR001910">
    <property type="entry name" value="Inosine/uridine_hydrolase_dom"/>
</dbReference>
<dbReference type="OrthoDB" id="9797882at2"/>
<organism evidence="4 5">
    <name type="scientific">Anaerosacchariphilus polymeriproducens</name>
    <dbReference type="NCBI Taxonomy" id="1812858"/>
    <lineage>
        <taxon>Bacteria</taxon>
        <taxon>Bacillati</taxon>
        <taxon>Bacillota</taxon>
        <taxon>Clostridia</taxon>
        <taxon>Lachnospirales</taxon>
        <taxon>Lachnospiraceae</taxon>
        <taxon>Anaerosacchariphilus</taxon>
    </lineage>
</organism>
<dbReference type="Pfam" id="PF01156">
    <property type="entry name" value="IU_nuc_hydro"/>
    <property type="match status" value="1"/>
</dbReference>
<dbReference type="InterPro" id="IPR036452">
    <property type="entry name" value="Ribo_hydro-like"/>
</dbReference>
<dbReference type="GO" id="GO:0045437">
    <property type="term" value="F:uridine nucleosidase activity"/>
    <property type="evidence" value="ECO:0007669"/>
    <property type="project" value="UniProtKB-ARBA"/>
</dbReference>
<dbReference type="InterPro" id="IPR015910">
    <property type="entry name" value="I/U_nuclsd_hydro_CS"/>
</dbReference>
<comment type="caution">
    <text evidence="4">The sequence shown here is derived from an EMBL/GenBank/DDBJ whole genome shotgun (WGS) entry which is preliminary data.</text>
</comment>
<dbReference type="RefSeq" id="WP_115482997.1">
    <property type="nucleotide sequence ID" value="NZ_QRCT01000049.1"/>
</dbReference>
<evidence type="ECO:0000256" key="2">
    <source>
        <dbReference type="ARBA" id="ARBA00023295"/>
    </source>
</evidence>
<evidence type="ECO:0000313" key="4">
    <source>
        <dbReference type="EMBL" id="RDU22587.1"/>
    </source>
</evidence>
<dbReference type="Gene3D" id="3.90.245.10">
    <property type="entry name" value="Ribonucleoside hydrolase-like"/>
    <property type="match status" value="1"/>
</dbReference>
<dbReference type="SUPFAM" id="SSF53590">
    <property type="entry name" value="Nucleoside hydrolase"/>
    <property type="match status" value="1"/>
</dbReference>
<reference evidence="4 5" key="1">
    <citation type="submission" date="2018-07" db="EMBL/GenBank/DDBJ databases">
        <title>Anaerosacharophilus polymeroproducens gen. nov. sp. nov., an anaerobic bacterium isolated from salt field.</title>
        <authorList>
            <person name="Kim W."/>
            <person name="Yang S.-H."/>
            <person name="Oh J."/>
            <person name="Lee J.-H."/>
            <person name="Kwon K.K."/>
        </authorList>
    </citation>
    <scope>NUCLEOTIDE SEQUENCE [LARGE SCALE GENOMIC DNA]</scope>
    <source>
        <strain evidence="4 5">MCWD5</strain>
    </source>
</reference>
<dbReference type="InterPro" id="IPR023186">
    <property type="entry name" value="IUNH"/>
</dbReference>
<proteinExistence type="predicted"/>
<dbReference type="AlphaFoldDB" id="A0A371ASN6"/>
<accession>A0A371ASN6</accession>
<gene>
    <name evidence="4" type="primary">rihB</name>
    <name evidence="4" type="ORF">DWV06_15015</name>
</gene>
<evidence type="ECO:0000256" key="1">
    <source>
        <dbReference type="ARBA" id="ARBA00022801"/>
    </source>
</evidence>
<keyword evidence="2" id="KW-0326">Glycosidase</keyword>
<dbReference type="EMBL" id="QRCT01000049">
    <property type="protein sequence ID" value="RDU22587.1"/>
    <property type="molecule type" value="Genomic_DNA"/>
</dbReference>
<keyword evidence="1 4" id="KW-0378">Hydrolase</keyword>
<dbReference type="GO" id="GO:0005829">
    <property type="term" value="C:cytosol"/>
    <property type="evidence" value="ECO:0007669"/>
    <property type="project" value="TreeGrafter"/>
</dbReference>
<protein>
    <submittedName>
        <fullName evidence="4">Ribonucleoside hydrolase</fullName>
    </submittedName>
</protein>
<evidence type="ECO:0000313" key="5">
    <source>
        <dbReference type="Proteomes" id="UP000255036"/>
    </source>
</evidence>
<keyword evidence="5" id="KW-1185">Reference proteome</keyword>
<dbReference type="CDD" id="cd02651">
    <property type="entry name" value="nuc_hydro_IU_UC_XIUA"/>
    <property type="match status" value="1"/>
</dbReference>